<reference evidence="1 2" key="1">
    <citation type="submission" date="2018-08" db="EMBL/GenBank/DDBJ databases">
        <title>Bacillus chawlae sp. nov., Bacillus glennii sp. nov., and Bacillus saganii sp. nov. Isolated from the Vehicle Assembly Building at Kennedy Space Center where the Viking Spacecraft were Assembled.</title>
        <authorList>
            <person name="Seuylemezian A."/>
            <person name="Vaishampayan P."/>
        </authorList>
    </citation>
    <scope>NUCLEOTIDE SEQUENCE [LARGE SCALE GENOMIC DNA]</scope>
    <source>
        <strain evidence="1 2">V44-8</strain>
    </source>
</reference>
<comment type="caution">
    <text evidence="1">The sequence shown here is derived from an EMBL/GenBank/DDBJ whole genome shotgun (WGS) entry which is preliminary data.</text>
</comment>
<accession>A0A372LGR7</accession>
<organism evidence="1 2">
    <name type="scientific">Peribacillus glennii</name>
    <dbReference type="NCBI Taxonomy" id="2303991"/>
    <lineage>
        <taxon>Bacteria</taxon>
        <taxon>Bacillati</taxon>
        <taxon>Bacillota</taxon>
        <taxon>Bacilli</taxon>
        <taxon>Bacillales</taxon>
        <taxon>Bacillaceae</taxon>
        <taxon>Peribacillus</taxon>
    </lineage>
</organism>
<sequence length="86" mass="9913">MKDSIKNPLSLRVSINTGHSIGEALKVKNLEKIAADEPGLCIFWKFSTEELENRHHRLFEEWNNKLVEKILKDINITDSLIITRVA</sequence>
<dbReference type="EMBL" id="QVTD01000003">
    <property type="protein sequence ID" value="RFU65132.1"/>
    <property type="molecule type" value="Genomic_DNA"/>
</dbReference>
<gene>
    <name evidence="1" type="ORF">D0466_04275</name>
</gene>
<dbReference type="AlphaFoldDB" id="A0A372LGR7"/>
<evidence type="ECO:0000313" key="2">
    <source>
        <dbReference type="Proteomes" id="UP000262939"/>
    </source>
</evidence>
<keyword evidence="2" id="KW-1185">Reference proteome</keyword>
<protein>
    <submittedName>
        <fullName evidence="1">Uncharacterized protein</fullName>
    </submittedName>
</protein>
<name>A0A372LGR7_9BACI</name>
<dbReference type="RefSeq" id="WP_117321308.1">
    <property type="nucleotide sequence ID" value="NZ_QVTD01000003.1"/>
</dbReference>
<evidence type="ECO:0000313" key="1">
    <source>
        <dbReference type="EMBL" id="RFU65132.1"/>
    </source>
</evidence>
<dbReference type="Proteomes" id="UP000262939">
    <property type="component" value="Unassembled WGS sequence"/>
</dbReference>
<proteinExistence type="predicted"/>